<dbReference type="SUPFAM" id="SSF53756">
    <property type="entry name" value="UDP-Glycosyltransferase/glycogen phosphorylase"/>
    <property type="match status" value="1"/>
</dbReference>
<name>A0A7C4PUG0_9CHLR</name>
<proteinExistence type="predicted"/>
<evidence type="ECO:0000313" key="1">
    <source>
        <dbReference type="EMBL" id="HGS23030.1"/>
    </source>
</evidence>
<keyword evidence="1" id="KW-0808">Transferase</keyword>
<gene>
    <name evidence="1" type="ORF">ENT37_14345</name>
</gene>
<dbReference type="EMBL" id="DSYK01000719">
    <property type="protein sequence ID" value="HGS23030.1"/>
    <property type="molecule type" value="Genomic_DNA"/>
</dbReference>
<comment type="caution">
    <text evidence="1">The sequence shown here is derived from an EMBL/GenBank/DDBJ whole genome shotgun (WGS) entry which is preliminary data.</text>
</comment>
<reference evidence="1" key="1">
    <citation type="journal article" date="2020" name="mSystems">
        <title>Genome- and Community-Level Interaction Insights into Carbon Utilization and Element Cycling Functions of Hydrothermarchaeota in Hydrothermal Sediment.</title>
        <authorList>
            <person name="Zhou Z."/>
            <person name="Liu Y."/>
            <person name="Xu W."/>
            <person name="Pan J."/>
            <person name="Luo Z.H."/>
            <person name="Li M."/>
        </authorList>
    </citation>
    <scope>NUCLEOTIDE SEQUENCE [LARGE SCALE GENOMIC DNA]</scope>
    <source>
        <strain evidence="1">SpSt-573</strain>
    </source>
</reference>
<organism evidence="1">
    <name type="scientific">Anaerolinea thermolimosa</name>
    <dbReference type="NCBI Taxonomy" id="229919"/>
    <lineage>
        <taxon>Bacteria</taxon>
        <taxon>Bacillati</taxon>
        <taxon>Chloroflexota</taxon>
        <taxon>Anaerolineae</taxon>
        <taxon>Anaerolineales</taxon>
        <taxon>Anaerolineaceae</taxon>
        <taxon>Anaerolinea</taxon>
    </lineage>
</organism>
<dbReference type="Gene3D" id="3.40.50.2000">
    <property type="entry name" value="Glycogen Phosphorylase B"/>
    <property type="match status" value="2"/>
</dbReference>
<accession>A0A7C4PUG0</accession>
<protein>
    <submittedName>
        <fullName evidence="1">Glycosyltransferase family 1 protein</fullName>
    </submittedName>
</protein>
<sequence>MKIAHWTMKNGSGMHRAAEDMAWGERALGADSLCLDCFDPRDLPRALDADVQVVHTHLPEPIDEMKSRVVWVAHGTPEHVFGMAVLKGTELGHGAPDSWMSAMYRLQTSDAVVTFWPRHRDIWQSLMDKGRTVHLVPMGIDLDFWKPVPSRGKFAGTPSILTAENCHQVKWPLDLFICFPWVADRVPSARLHAFYLPLDQNRWWFPLIDRNRAAYRSFVNPASLAHEDLRNAFVSSDFYVGLVRYGDHNRICLEARACGCKVISYAGNPYADYWIPEGDQRVMAEKLARILLGEEKPRDPEPAPSRLKMAAEMLALYEDLL</sequence>
<dbReference type="GO" id="GO:0016740">
    <property type="term" value="F:transferase activity"/>
    <property type="evidence" value="ECO:0007669"/>
    <property type="project" value="UniProtKB-KW"/>
</dbReference>
<dbReference type="AlphaFoldDB" id="A0A7C4PUG0"/>